<dbReference type="EMBL" id="CP016379">
    <property type="protein sequence ID" value="AZR73118.1"/>
    <property type="molecule type" value="Genomic_DNA"/>
</dbReference>
<dbReference type="AlphaFoldDB" id="A0A3Q9HQB1"/>
<protein>
    <submittedName>
        <fullName evidence="1">Uncharacterized protein</fullName>
    </submittedName>
</protein>
<name>A0A3Q9HQB1_9FIRM</name>
<gene>
    <name evidence="1" type="ORF">BBF96_06800</name>
</gene>
<dbReference type="KEGG" id="aft:BBF96_06800"/>
<evidence type="ECO:0000313" key="2">
    <source>
        <dbReference type="Proteomes" id="UP000267250"/>
    </source>
</evidence>
<keyword evidence="2" id="KW-1185">Reference proteome</keyword>
<dbReference type="RefSeq" id="WP_127016450.1">
    <property type="nucleotide sequence ID" value="NZ_CP016379.1"/>
</dbReference>
<evidence type="ECO:0000313" key="1">
    <source>
        <dbReference type="EMBL" id="AZR73118.1"/>
    </source>
</evidence>
<proteinExistence type="predicted"/>
<accession>A0A3Q9HQB1</accession>
<sequence length="77" mass="8831">MADRNIMNAVQRLNSIVKRLEKVDLKNLDLSPRVLENRILTLEGYLSYLDQVGIPKIRQYLELATEKSEVMVGGEND</sequence>
<reference evidence="1 2" key="1">
    <citation type="submission" date="2016-07" db="EMBL/GenBank/DDBJ databases">
        <title>Genome and transcriptome analysis of iron-reducing fermentative bacteria Anoxybacter fermentans.</title>
        <authorList>
            <person name="Zeng X."/>
            <person name="Shao Z."/>
        </authorList>
    </citation>
    <scope>NUCLEOTIDE SEQUENCE [LARGE SCALE GENOMIC DNA]</scope>
    <source>
        <strain evidence="1 2">DY22613</strain>
    </source>
</reference>
<organism evidence="1 2">
    <name type="scientific">Anoxybacter fermentans</name>
    <dbReference type="NCBI Taxonomy" id="1323375"/>
    <lineage>
        <taxon>Bacteria</taxon>
        <taxon>Bacillati</taxon>
        <taxon>Bacillota</taxon>
        <taxon>Clostridia</taxon>
        <taxon>Halanaerobiales</taxon>
        <taxon>Anoxybacter</taxon>
    </lineage>
</organism>
<dbReference type="OrthoDB" id="2112268at2"/>
<dbReference type="Proteomes" id="UP000267250">
    <property type="component" value="Chromosome"/>
</dbReference>